<evidence type="ECO:0000313" key="1">
    <source>
        <dbReference type="EMBL" id="MBB3210630.1"/>
    </source>
</evidence>
<gene>
    <name evidence="1" type="ORF">FHS27_006478</name>
</gene>
<protein>
    <recommendedName>
        <fullName evidence="3">SMI1/KNR4 family protein</fullName>
    </recommendedName>
</protein>
<evidence type="ECO:0000313" key="2">
    <source>
        <dbReference type="Proteomes" id="UP000536179"/>
    </source>
</evidence>
<reference evidence="1 2" key="1">
    <citation type="submission" date="2020-08" db="EMBL/GenBank/DDBJ databases">
        <title>Genomic Encyclopedia of Type Strains, Phase III (KMG-III): the genomes of soil and plant-associated and newly described type strains.</title>
        <authorList>
            <person name="Whitman W."/>
        </authorList>
    </citation>
    <scope>NUCLEOTIDE SEQUENCE [LARGE SCALE GENOMIC DNA]</scope>
    <source>
        <strain evidence="1 2">CECT 8075</strain>
    </source>
</reference>
<sequence length="103" mass="11333">MHDSVSAPDIHNGYFIGDTSALTRSIQRGDFPTAIGSTSVFSIGSDGGGNAFLTQSDDNGPVWKWRNDIGDYLQLSDTFIGFLGRVADDFDAYSRGDERWQFM</sequence>
<dbReference type="EMBL" id="JACHXU010000046">
    <property type="protein sequence ID" value="MBB3210630.1"/>
    <property type="molecule type" value="Genomic_DNA"/>
</dbReference>
<comment type="caution">
    <text evidence="1">The sequence shown here is derived from an EMBL/GenBank/DDBJ whole genome shotgun (WGS) entry which is preliminary data.</text>
</comment>
<dbReference type="AlphaFoldDB" id="A0A7W5E5P1"/>
<evidence type="ECO:0008006" key="3">
    <source>
        <dbReference type="Google" id="ProtNLM"/>
    </source>
</evidence>
<keyword evidence="2" id="KW-1185">Reference proteome</keyword>
<organism evidence="1 2">
    <name type="scientific">Aporhodopirellula rubra</name>
    <dbReference type="NCBI Taxonomy" id="980271"/>
    <lineage>
        <taxon>Bacteria</taxon>
        <taxon>Pseudomonadati</taxon>
        <taxon>Planctomycetota</taxon>
        <taxon>Planctomycetia</taxon>
        <taxon>Pirellulales</taxon>
        <taxon>Pirellulaceae</taxon>
        <taxon>Aporhodopirellula</taxon>
    </lineage>
</organism>
<dbReference type="Proteomes" id="UP000536179">
    <property type="component" value="Unassembled WGS sequence"/>
</dbReference>
<name>A0A7W5E5P1_9BACT</name>
<accession>A0A7W5E5P1</accession>
<proteinExistence type="predicted"/>